<dbReference type="Pfam" id="PF13203">
    <property type="entry name" value="DUF2201_N"/>
    <property type="match status" value="1"/>
</dbReference>
<dbReference type="OrthoDB" id="9761650at2"/>
<evidence type="ECO:0000313" key="4">
    <source>
        <dbReference type="Proteomes" id="UP000238589"/>
    </source>
</evidence>
<feature type="domain" description="VWA-like" evidence="1">
    <location>
        <begin position="254"/>
        <end position="380"/>
    </location>
</feature>
<dbReference type="Pfam" id="PF09967">
    <property type="entry name" value="DUF2201"/>
    <property type="match status" value="1"/>
</dbReference>
<sequence length="385" mass="42687">MSLDLSKRLQGALLRIRGDHPFFGTLALFADLRMTDQIPTAATDGKTIWFNPKFIDKLEMPALCGLVAHELLHAALRHGSRRRERDALLWNIAADVVVNGMIRADTGYSLPDGGVEMPKLAHLSVEEVYEQLATGRHRLPKLTLLDLGAAMPDSETGPGSEGVLDEHSQHELERLWNSALQQADAVTRRIKRGFGSSGLGSMREFEQARQAPQNWRDLLWQFMVSTPFDFGGFDRRFIHRKLYLEETVGESVEVAICIDTSASIGKDELGQFMREIQSILDAYPQIKGTLFYADADLYGPHDFGADAAMPKVKGGGGTSFKPFFQWVERENAHGNLPVCIYFTDGYGDFPSNAPDSPVLWLVLPGGLESSRYPFGEVVRMGTGSV</sequence>
<dbReference type="Proteomes" id="UP000238589">
    <property type="component" value="Unassembled WGS sequence"/>
</dbReference>
<protein>
    <submittedName>
        <fullName evidence="3">Uncharacterized protein</fullName>
    </submittedName>
</protein>
<evidence type="ECO:0000259" key="1">
    <source>
        <dbReference type="Pfam" id="PF09967"/>
    </source>
</evidence>
<feature type="domain" description="Putative metallopeptidase" evidence="2">
    <location>
        <begin position="6"/>
        <end position="157"/>
    </location>
</feature>
<dbReference type="AlphaFoldDB" id="A0A2S9K0Y7"/>
<evidence type="ECO:0000313" key="3">
    <source>
        <dbReference type="EMBL" id="PRD64089.1"/>
    </source>
</evidence>
<organism evidence="3 4">
    <name type="scientific">Malikia granosa</name>
    <dbReference type="NCBI Taxonomy" id="263067"/>
    <lineage>
        <taxon>Bacteria</taxon>
        <taxon>Pseudomonadati</taxon>
        <taxon>Pseudomonadota</taxon>
        <taxon>Betaproteobacteria</taxon>
        <taxon>Burkholderiales</taxon>
        <taxon>Comamonadaceae</taxon>
        <taxon>Malikia</taxon>
    </lineage>
</organism>
<reference evidence="3 4" key="1">
    <citation type="submission" date="2018-03" db="EMBL/GenBank/DDBJ databases">
        <title>Comparative genomics illustrates the genes involved in a hyperalkaliphilic mechanisms of Serpentinomonas isolated from highly-alkaline calcium-rich serpentinized springs.</title>
        <authorList>
            <person name="Suzuki S."/>
            <person name="Ishii S."/>
            <person name="Walworth N."/>
            <person name="Bird L."/>
            <person name="Kuenen J.G."/>
            <person name="Nealson K.H."/>
        </authorList>
    </citation>
    <scope>NUCLEOTIDE SEQUENCE [LARGE SCALE GENOMIC DNA]</scope>
    <source>
        <strain evidence="3 4">P1</strain>
    </source>
</reference>
<dbReference type="PANTHER" id="PTHR38730:SF1">
    <property type="entry name" value="SLL7028 PROTEIN"/>
    <property type="match status" value="1"/>
</dbReference>
<proteinExistence type="predicted"/>
<dbReference type="EMBL" id="PVLQ01000096">
    <property type="protein sequence ID" value="PRD64089.1"/>
    <property type="molecule type" value="Genomic_DNA"/>
</dbReference>
<dbReference type="RefSeq" id="WP_105749600.1">
    <property type="nucleotide sequence ID" value="NZ_PVLQ01000096.1"/>
</dbReference>
<comment type="caution">
    <text evidence="3">The sequence shown here is derived from an EMBL/GenBank/DDBJ whole genome shotgun (WGS) entry which is preliminary data.</text>
</comment>
<evidence type="ECO:0000259" key="2">
    <source>
        <dbReference type="Pfam" id="PF13203"/>
    </source>
</evidence>
<keyword evidence="4" id="KW-1185">Reference proteome</keyword>
<accession>A0A2S9K0Y7</accession>
<name>A0A2S9K0Y7_9BURK</name>
<gene>
    <name evidence="3" type="ORF">C6P64_16295</name>
</gene>
<dbReference type="PANTHER" id="PTHR38730">
    <property type="entry name" value="SLL7028 PROTEIN"/>
    <property type="match status" value="1"/>
</dbReference>
<dbReference type="InterPro" id="IPR025154">
    <property type="entry name" value="Put_metallopeptidase_dom"/>
</dbReference>
<dbReference type="InterPro" id="IPR018698">
    <property type="entry name" value="VWA-like_dom"/>
</dbReference>